<feature type="domain" description="HTH araC/xylS-type" evidence="4">
    <location>
        <begin position="234"/>
        <end position="332"/>
    </location>
</feature>
<dbReference type="PANTHER" id="PTHR47894:SF4">
    <property type="entry name" value="HTH-TYPE TRANSCRIPTIONAL REGULATOR GADX"/>
    <property type="match status" value="1"/>
</dbReference>
<evidence type="ECO:0000256" key="1">
    <source>
        <dbReference type="ARBA" id="ARBA00023015"/>
    </source>
</evidence>
<keyword evidence="2" id="KW-0238">DNA-binding</keyword>
<gene>
    <name evidence="5" type="ORF">IT779_16710</name>
</gene>
<dbReference type="GO" id="GO:0005829">
    <property type="term" value="C:cytosol"/>
    <property type="evidence" value="ECO:0007669"/>
    <property type="project" value="TreeGrafter"/>
</dbReference>
<dbReference type="Proteomes" id="UP000655751">
    <property type="component" value="Unassembled WGS sequence"/>
</dbReference>
<evidence type="ECO:0000256" key="3">
    <source>
        <dbReference type="ARBA" id="ARBA00023163"/>
    </source>
</evidence>
<dbReference type="Pfam" id="PF12625">
    <property type="entry name" value="Arabinose_bd"/>
    <property type="match status" value="1"/>
</dbReference>
<dbReference type="AlphaFoldDB" id="A0A931N3J6"/>
<dbReference type="SMART" id="SM00342">
    <property type="entry name" value="HTH_ARAC"/>
    <property type="match status" value="1"/>
</dbReference>
<evidence type="ECO:0000256" key="2">
    <source>
        <dbReference type="ARBA" id="ARBA00023125"/>
    </source>
</evidence>
<dbReference type="RefSeq" id="WP_196150235.1">
    <property type="nucleotide sequence ID" value="NZ_JADMLG010000006.1"/>
</dbReference>
<dbReference type="PANTHER" id="PTHR47894">
    <property type="entry name" value="HTH-TYPE TRANSCRIPTIONAL REGULATOR GADX"/>
    <property type="match status" value="1"/>
</dbReference>
<keyword evidence="1" id="KW-0805">Transcription regulation</keyword>
<dbReference type="EMBL" id="JADMLG010000006">
    <property type="protein sequence ID" value="MBH0777919.1"/>
    <property type="molecule type" value="Genomic_DNA"/>
</dbReference>
<dbReference type="GO" id="GO:0003700">
    <property type="term" value="F:DNA-binding transcription factor activity"/>
    <property type="evidence" value="ECO:0007669"/>
    <property type="project" value="InterPro"/>
</dbReference>
<name>A0A931N3J6_9NOCA</name>
<evidence type="ECO:0000259" key="4">
    <source>
        <dbReference type="PROSITE" id="PS01124"/>
    </source>
</evidence>
<dbReference type="InterPro" id="IPR009057">
    <property type="entry name" value="Homeodomain-like_sf"/>
</dbReference>
<dbReference type="Gene3D" id="1.10.10.60">
    <property type="entry name" value="Homeodomain-like"/>
    <property type="match status" value="1"/>
</dbReference>
<organism evidence="5 6">
    <name type="scientific">Nocardia bovistercoris</name>
    <dbReference type="NCBI Taxonomy" id="2785916"/>
    <lineage>
        <taxon>Bacteria</taxon>
        <taxon>Bacillati</taxon>
        <taxon>Actinomycetota</taxon>
        <taxon>Actinomycetes</taxon>
        <taxon>Mycobacteriales</taxon>
        <taxon>Nocardiaceae</taxon>
        <taxon>Nocardia</taxon>
    </lineage>
</organism>
<keyword evidence="3" id="KW-0804">Transcription</keyword>
<evidence type="ECO:0000313" key="5">
    <source>
        <dbReference type="EMBL" id="MBH0777919.1"/>
    </source>
</evidence>
<proteinExistence type="predicted"/>
<evidence type="ECO:0000313" key="6">
    <source>
        <dbReference type="Proteomes" id="UP000655751"/>
    </source>
</evidence>
<dbReference type="Pfam" id="PF12833">
    <property type="entry name" value="HTH_18"/>
    <property type="match status" value="1"/>
</dbReference>
<dbReference type="InterPro" id="IPR032687">
    <property type="entry name" value="AraC-type_N"/>
</dbReference>
<dbReference type="InterPro" id="IPR018060">
    <property type="entry name" value="HTH_AraC"/>
</dbReference>
<protein>
    <submittedName>
        <fullName evidence="5">AraC family transcriptional regulator</fullName>
    </submittedName>
</protein>
<dbReference type="SUPFAM" id="SSF46689">
    <property type="entry name" value="Homeodomain-like"/>
    <property type="match status" value="1"/>
</dbReference>
<dbReference type="GO" id="GO:0000976">
    <property type="term" value="F:transcription cis-regulatory region binding"/>
    <property type="evidence" value="ECO:0007669"/>
    <property type="project" value="TreeGrafter"/>
</dbReference>
<dbReference type="PROSITE" id="PS01124">
    <property type="entry name" value="HTH_ARAC_FAMILY_2"/>
    <property type="match status" value="1"/>
</dbReference>
<sequence length="340" mass="36846">MISIRSAALRGFRATVAELGGDADRFAHRAGLPPGALDRDEVLVDEHAVGLALYHAARVLDCPEIGLRLADRQELSILGPLALAMRNAADVGGALNYAARYLFVHSPATSVSLGDDTEGDPAVVSLRYDIAVDTSVSAQAIDLGIGFVHRAVESLIGGRYGLLSVDLPHRPAAIGVYERFFGAPVRVECDAALLRFPREMLARPVVGAVEGLRVRAMTFLAEQAGSGRDADHASQVRAALRRSLGTTSVEITAIAAQLGVPPRTLQRRLAGEGTSFATILDEVRREYVHHYLTRTRMSMSRIADAVGLARQSALTRCCRRWWDSSPREIRERANPAHRDE</sequence>
<comment type="caution">
    <text evidence="5">The sequence shown here is derived from an EMBL/GenBank/DDBJ whole genome shotgun (WGS) entry which is preliminary data.</text>
</comment>
<accession>A0A931N3J6</accession>
<reference evidence="5" key="1">
    <citation type="submission" date="2020-11" db="EMBL/GenBank/DDBJ databases">
        <title>Nocardia NEAU-351.nov., a novel actinomycete isolated from the cow dung.</title>
        <authorList>
            <person name="Zhang X."/>
        </authorList>
    </citation>
    <scope>NUCLEOTIDE SEQUENCE</scope>
    <source>
        <strain evidence="5">NEAU-351</strain>
    </source>
</reference>
<keyword evidence="6" id="KW-1185">Reference proteome</keyword>